<sequence>MMINSISTSSETDKSKCTFCMRCVSICPVHSY</sequence>
<keyword evidence="1" id="KW-0479">Metal-binding</keyword>
<keyword evidence="2" id="KW-0408">Iron</keyword>
<dbReference type="GO" id="GO:0046872">
    <property type="term" value="F:metal ion binding"/>
    <property type="evidence" value="ECO:0007669"/>
    <property type="project" value="UniProtKB-KW"/>
</dbReference>
<dbReference type="AlphaFoldDB" id="A0A844KCJ2"/>
<evidence type="ECO:0000256" key="2">
    <source>
        <dbReference type="ARBA" id="ARBA00023004"/>
    </source>
</evidence>
<evidence type="ECO:0000256" key="1">
    <source>
        <dbReference type="ARBA" id="ARBA00022723"/>
    </source>
</evidence>
<name>A0A844KCJ2_9FIRM</name>
<comment type="caution">
    <text evidence="5">The sequence shown here is derived from an EMBL/GenBank/DDBJ whole genome shotgun (WGS) entry which is preliminary data.</text>
</comment>
<dbReference type="PROSITE" id="PS00198">
    <property type="entry name" value="4FE4S_FER_1"/>
    <property type="match status" value="1"/>
</dbReference>
<keyword evidence="6" id="KW-1185">Reference proteome</keyword>
<accession>A0A844KCJ2</accession>
<dbReference type="Gene3D" id="3.30.70.20">
    <property type="match status" value="1"/>
</dbReference>
<dbReference type="Proteomes" id="UP000448177">
    <property type="component" value="Unassembled WGS sequence"/>
</dbReference>
<dbReference type="Pfam" id="PF00037">
    <property type="entry name" value="Fer4"/>
    <property type="match status" value="1"/>
</dbReference>
<gene>
    <name evidence="5" type="ORF">GMD21_03410</name>
</gene>
<evidence type="ECO:0000259" key="4">
    <source>
        <dbReference type="PROSITE" id="PS51379"/>
    </source>
</evidence>
<keyword evidence="3" id="KW-0411">Iron-sulfur</keyword>
<evidence type="ECO:0000313" key="6">
    <source>
        <dbReference type="Proteomes" id="UP000448177"/>
    </source>
</evidence>
<dbReference type="SUPFAM" id="SSF54862">
    <property type="entry name" value="4Fe-4S ferredoxins"/>
    <property type="match status" value="1"/>
</dbReference>
<dbReference type="GO" id="GO:0051536">
    <property type="term" value="F:iron-sulfur cluster binding"/>
    <property type="evidence" value="ECO:0007669"/>
    <property type="project" value="UniProtKB-KW"/>
</dbReference>
<dbReference type="InterPro" id="IPR017900">
    <property type="entry name" value="4Fe4S_Fe_S_CS"/>
</dbReference>
<dbReference type="PROSITE" id="PS51379">
    <property type="entry name" value="4FE4S_FER_2"/>
    <property type="match status" value="1"/>
</dbReference>
<feature type="domain" description="4Fe-4S ferredoxin-type" evidence="4">
    <location>
        <begin position="8"/>
        <end position="32"/>
    </location>
</feature>
<dbReference type="InterPro" id="IPR017896">
    <property type="entry name" value="4Fe4S_Fe-S-bd"/>
</dbReference>
<evidence type="ECO:0000313" key="5">
    <source>
        <dbReference type="EMBL" id="MTR75741.1"/>
    </source>
</evidence>
<protein>
    <recommendedName>
        <fullName evidence="4">4Fe-4S ferredoxin-type domain-containing protein</fullName>
    </recommendedName>
</protein>
<dbReference type="EMBL" id="WNAF01000001">
    <property type="protein sequence ID" value="MTR75741.1"/>
    <property type="molecule type" value="Genomic_DNA"/>
</dbReference>
<proteinExistence type="predicted"/>
<evidence type="ECO:0000256" key="3">
    <source>
        <dbReference type="ARBA" id="ARBA00023014"/>
    </source>
</evidence>
<organism evidence="5 6">
    <name type="scientific">Mediterraneibacter faecis</name>
    <dbReference type="NCBI Taxonomy" id="592978"/>
    <lineage>
        <taxon>Bacteria</taxon>
        <taxon>Bacillati</taxon>
        <taxon>Bacillota</taxon>
        <taxon>Clostridia</taxon>
        <taxon>Lachnospirales</taxon>
        <taxon>Lachnospiraceae</taxon>
        <taxon>Mediterraneibacter</taxon>
    </lineage>
</organism>
<reference evidence="5 6" key="1">
    <citation type="journal article" date="2019" name="Nat. Med.">
        <title>A library of human gut bacterial isolates paired with longitudinal multiomics data enables mechanistic microbiome research.</title>
        <authorList>
            <person name="Poyet M."/>
            <person name="Groussin M."/>
            <person name="Gibbons S.M."/>
            <person name="Avila-Pacheco J."/>
            <person name="Jiang X."/>
            <person name="Kearney S.M."/>
            <person name="Perrotta A.R."/>
            <person name="Berdy B."/>
            <person name="Zhao S."/>
            <person name="Lieberman T.D."/>
            <person name="Swanson P.K."/>
            <person name="Smith M."/>
            <person name="Roesemann S."/>
            <person name="Alexander J.E."/>
            <person name="Rich S.A."/>
            <person name="Livny J."/>
            <person name="Vlamakis H."/>
            <person name="Clish C."/>
            <person name="Bullock K."/>
            <person name="Deik A."/>
            <person name="Scott J."/>
            <person name="Pierce K.A."/>
            <person name="Xavier R.J."/>
            <person name="Alm E.J."/>
        </authorList>
    </citation>
    <scope>NUCLEOTIDE SEQUENCE [LARGE SCALE GENOMIC DNA]</scope>
    <source>
        <strain evidence="5 6">BIOML-A1</strain>
    </source>
</reference>